<reference evidence="2 3" key="1">
    <citation type="submission" date="2024-09" db="EMBL/GenBank/DDBJ databases">
        <title>Laminarin stimulates single cell rates of sulfate reduction while oxygen inhibits transcriptomic activity in coastal marine sediment.</title>
        <authorList>
            <person name="Lindsay M."/>
            <person name="Orcutt B."/>
            <person name="Emerson D."/>
            <person name="Stepanauskas R."/>
            <person name="D'Angelo T."/>
        </authorList>
    </citation>
    <scope>NUCLEOTIDE SEQUENCE [LARGE SCALE GENOMIC DNA]</scope>
    <source>
        <strain evidence="2">SAG AM-311-K15</strain>
    </source>
</reference>
<keyword evidence="3" id="KW-1185">Reference proteome</keyword>
<keyword evidence="1" id="KW-0812">Transmembrane</keyword>
<dbReference type="Proteomes" id="UP001594351">
    <property type="component" value="Unassembled WGS sequence"/>
</dbReference>
<dbReference type="EMBL" id="JBHPBY010000368">
    <property type="protein sequence ID" value="MFC1852794.1"/>
    <property type="molecule type" value="Genomic_DNA"/>
</dbReference>
<protein>
    <submittedName>
        <fullName evidence="2">Uncharacterized protein</fullName>
    </submittedName>
</protein>
<proteinExistence type="predicted"/>
<evidence type="ECO:0000313" key="3">
    <source>
        <dbReference type="Proteomes" id="UP001594351"/>
    </source>
</evidence>
<keyword evidence="1" id="KW-1133">Transmembrane helix</keyword>
<keyword evidence="1" id="KW-0472">Membrane</keyword>
<sequence length="79" mass="9137">MRGSRPNIQGFYPEAWKSSVSYNKSCLTNIPFWPVWQPKHEAIAVPTYLQIEESFKKNSLAEVILLSYGILILFSFLKN</sequence>
<organism evidence="2 3">
    <name type="scientific">candidate division CSSED10-310 bacterium</name>
    <dbReference type="NCBI Taxonomy" id="2855610"/>
    <lineage>
        <taxon>Bacteria</taxon>
        <taxon>Bacteria division CSSED10-310</taxon>
    </lineage>
</organism>
<comment type="caution">
    <text evidence="2">The sequence shown here is derived from an EMBL/GenBank/DDBJ whole genome shotgun (WGS) entry which is preliminary data.</text>
</comment>
<name>A0ABV6Z322_UNCC1</name>
<feature type="transmembrane region" description="Helical" evidence="1">
    <location>
        <begin position="59"/>
        <end position="77"/>
    </location>
</feature>
<gene>
    <name evidence="2" type="ORF">ACFL27_21565</name>
</gene>
<evidence type="ECO:0000313" key="2">
    <source>
        <dbReference type="EMBL" id="MFC1852794.1"/>
    </source>
</evidence>
<accession>A0ABV6Z322</accession>
<evidence type="ECO:0000256" key="1">
    <source>
        <dbReference type="SAM" id="Phobius"/>
    </source>
</evidence>